<feature type="domain" description="Helicase C-terminal" evidence="28">
    <location>
        <begin position="1015"/>
        <end position="1178"/>
    </location>
</feature>
<evidence type="ECO:0000256" key="15">
    <source>
        <dbReference type="ARBA" id="ARBA00022840"/>
    </source>
</evidence>
<evidence type="ECO:0000256" key="1">
    <source>
        <dbReference type="ARBA" id="ARBA00004123"/>
    </source>
</evidence>
<dbReference type="PROSITE" id="PS00690">
    <property type="entry name" value="DEAH_ATP_HELICASE"/>
    <property type="match status" value="1"/>
</dbReference>
<dbReference type="GO" id="GO:0005681">
    <property type="term" value="C:spliceosomal complex"/>
    <property type="evidence" value="ECO:0007669"/>
    <property type="project" value="UniProtKB-KW"/>
</dbReference>
<evidence type="ECO:0000256" key="25">
    <source>
        <dbReference type="ARBA" id="ARBA00082628"/>
    </source>
</evidence>
<comment type="function">
    <text evidence="21">DsDNA-dependent ATPase which acts as a transcription termination factor by coupling ATP hydrolysis with removal of RNA polymerase II from the DNA template. May contribute to mitotic transcription repression. May also be involved in pre-mRNA splicing.</text>
</comment>
<keyword evidence="14" id="KW-0862">Zinc</keyword>
<dbReference type="OrthoDB" id="423559at2759"/>
<dbReference type="STRING" id="137246.A0A401SA93"/>
<dbReference type="GO" id="GO:0006281">
    <property type="term" value="P:DNA repair"/>
    <property type="evidence" value="ECO:0007669"/>
    <property type="project" value="TreeGrafter"/>
</dbReference>
<proteinExistence type="inferred from homology"/>
<evidence type="ECO:0000256" key="19">
    <source>
        <dbReference type="ARBA" id="ARBA00023187"/>
    </source>
</evidence>
<dbReference type="CDD" id="cd18793">
    <property type="entry name" value="SF2_C_SNF"/>
    <property type="match status" value="1"/>
</dbReference>
<keyword evidence="18" id="KW-0804">Transcription</keyword>
<sequence length="1183" mass="131009">MDGFLTQLSVNAVNCIPVSHCLVHTGSVVELQAISAKSGTQSYWLYYRCVKGKADNLKWCGNIPWQEPNSTESSTHHDGGQSHHHKKHNRNPFRIPSGNGSPKPFTWKAATANSNKETSEPAKDNKDGDDCLKSNGLPITDKQIVKKSPDGFKIKEKSCSEARKSVTKGSEGTQHDVSHLLAYDTRTERTDSSKKEKGNHLQDIKPSGLLETDKESVLKPSPDMDKIKVQLGTEKKHVHEELSKHSPHHGDTVIKSSVLLKGKQLRDTQSSSKNGGFSCKSEKSNNTLNCCTARIPQQTKSKDNLENSPVQTKGTKDECTATAGHSVLCTHSSNSNSKTNQELKSYGQIHAESPVCITAENSCSKLEQSTDGNQLVDIKQKAATEKTDLSNGQRTITTFPGFEYKSASMETKESVALHNHLTAQLKQKKNTLRTVNVAALPDKGQRLINQVKDLEDALGALCLTPTDLNEEGDETENSHINPFDKSGIILQTKLAPHPGPQSDATTLHFNSTSSLGSSQLHSQLYGAHFQQQGLYGGRMTEERLLTVKNITSEAIEQLHRSLESCPNASEESEDPPYLKVPLLVHQKQALAWLLWREKQKPSGGILADDMGLGKTLTMIALILAQRCNRKEEKEKKPDEWISKTESTHVTSSGTLIICPASLIHHWKKEIERHVSVTKISIYMYHGPKREQSAKALSKFDVVVTTYSLVAKEIPVNKENSHCTTKDDTNALTVTKSSHSPLLKIAWSRIILDEAHNIKNPQVQTSMAVCKLQAKARWAVTGTPIQNNLLDMYSLLKFLHCSPFDEFKLWKNQVDNGTRKGGERLNIITKSLLLRRMKDQLDANGKPLVVLPQKFNHTHKLKLSEEEEAVYNVLFARSRSTLQSYLKRHEGKDDKANSSPDTDNHFSRVAREFGIASVSGGPSSVQKSSQTSSTAHILSLLLRLRQCCCHLSLLKTALSQSEMESEGITLSLEEQLNALSLSEVTAFDNKPAVSLNGTSFKANLFEKTRKSTKIFALLEELKAIKSSQDPQKCVIISQWTSMLKVVAGQLDQIRLSYITLDGSVTPKLRMDLVDEFNTNPKGPQVILVSLCAGGVGLNLIGGNHLFLLDMHWNPALEEQAADRIYRVGQLKNVTVHRFICEGTIEEKIFELQEKKKDLAKKVLTGTGGSFTKLTLADLRILFGV</sequence>
<evidence type="ECO:0000256" key="8">
    <source>
        <dbReference type="ARBA" id="ARBA00022723"/>
    </source>
</evidence>
<evidence type="ECO:0000313" key="30">
    <source>
        <dbReference type="Proteomes" id="UP000287033"/>
    </source>
</evidence>
<feature type="compositionally biased region" description="Basic residues" evidence="26">
    <location>
        <begin position="82"/>
        <end position="91"/>
    </location>
</feature>
<evidence type="ECO:0000256" key="14">
    <source>
        <dbReference type="ARBA" id="ARBA00022833"/>
    </source>
</evidence>
<dbReference type="GO" id="GO:0008094">
    <property type="term" value="F:ATP-dependent activity, acting on DNA"/>
    <property type="evidence" value="ECO:0007669"/>
    <property type="project" value="UniProtKB-ARBA"/>
</dbReference>
<evidence type="ECO:0000256" key="20">
    <source>
        <dbReference type="ARBA" id="ARBA00023242"/>
    </source>
</evidence>
<dbReference type="GO" id="GO:0004386">
    <property type="term" value="F:helicase activity"/>
    <property type="evidence" value="ECO:0007669"/>
    <property type="project" value="UniProtKB-KW"/>
</dbReference>
<dbReference type="PROSITE" id="PS51192">
    <property type="entry name" value="HELICASE_ATP_BIND_1"/>
    <property type="match status" value="1"/>
</dbReference>
<evidence type="ECO:0000259" key="27">
    <source>
        <dbReference type="PROSITE" id="PS51192"/>
    </source>
</evidence>
<dbReference type="GO" id="GO:0005737">
    <property type="term" value="C:cytoplasm"/>
    <property type="evidence" value="ECO:0007669"/>
    <property type="project" value="UniProtKB-SubCell"/>
</dbReference>
<evidence type="ECO:0000256" key="17">
    <source>
        <dbReference type="ARBA" id="ARBA00023125"/>
    </source>
</evidence>
<dbReference type="AlphaFoldDB" id="A0A401SA93"/>
<reference evidence="29 30" key="1">
    <citation type="journal article" date="2018" name="Nat. Ecol. Evol.">
        <title>Shark genomes provide insights into elasmobranch evolution and the origin of vertebrates.</title>
        <authorList>
            <person name="Hara Y"/>
            <person name="Yamaguchi K"/>
            <person name="Onimaru K"/>
            <person name="Kadota M"/>
            <person name="Koyanagi M"/>
            <person name="Keeley SD"/>
            <person name="Tatsumi K"/>
            <person name="Tanaka K"/>
            <person name="Motone F"/>
            <person name="Kageyama Y"/>
            <person name="Nozu R"/>
            <person name="Adachi N"/>
            <person name="Nishimura O"/>
            <person name="Nakagawa R"/>
            <person name="Tanegashima C"/>
            <person name="Kiyatake I"/>
            <person name="Matsumoto R"/>
            <person name="Murakumo K"/>
            <person name="Nishida K"/>
            <person name="Terakita A"/>
            <person name="Kuratani S"/>
            <person name="Sato K"/>
            <person name="Hyodo S Kuraku.S."/>
        </authorList>
    </citation>
    <scope>NUCLEOTIDE SEQUENCE [LARGE SCALE GENOMIC DNA]</scope>
</reference>
<keyword evidence="7" id="KW-0507">mRNA processing</keyword>
<keyword evidence="20" id="KW-0539">Nucleus</keyword>
<dbReference type="PANTHER" id="PTHR45626:SF50">
    <property type="entry name" value="TRANSCRIPTION TERMINATION FACTOR 2"/>
    <property type="match status" value="1"/>
</dbReference>
<keyword evidence="4" id="KW-0806">Transcription termination</keyword>
<evidence type="ECO:0000256" key="6">
    <source>
        <dbReference type="ARBA" id="ARBA00022553"/>
    </source>
</evidence>
<dbReference type="GO" id="GO:0006397">
    <property type="term" value="P:mRNA processing"/>
    <property type="evidence" value="ECO:0007669"/>
    <property type="project" value="UniProtKB-KW"/>
</dbReference>
<feature type="compositionally biased region" description="Basic and acidic residues" evidence="26">
    <location>
        <begin position="117"/>
        <end position="132"/>
    </location>
</feature>
<dbReference type="Pfam" id="PF00176">
    <property type="entry name" value="SNF2-rel_dom"/>
    <property type="match status" value="1"/>
</dbReference>
<evidence type="ECO:0000256" key="9">
    <source>
        <dbReference type="ARBA" id="ARBA00022728"/>
    </source>
</evidence>
<evidence type="ECO:0000256" key="4">
    <source>
        <dbReference type="ARBA" id="ARBA00022472"/>
    </source>
</evidence>
<evidence type="ECO:0000256" key="16">
    <source>
        <dbReference type="ARBA" id="ARBA00023015"/>
    </source>
</evidence>
<dbReference type="GO" id="GO:0008380">
    <property type="term" value="P:RNA splicing"/>
    <property type="evidence" value="ECO:0007669"/>
    <property type="project" value="UniProtKB-KW"/>
</dbReference>
<dbReference type="OMA" id="VDTRKPS"/>
<dbReference type="SMART" id="SM00487">
    <property type="entry name" value="DEXDc"/>
    <property type="match status" value="1"/>
</dbReference>
<evidence type="ECO:0000256" key="5">
    <source>
        <dbReference type="ARBA" id="ARBA00022490"/>
    </source>
</evidence>
<dbReference type="EMBL" id="BEZZ01000160">
    <property type="protein sequence ID" value="GCC27319.1"/>
    <property type="molecule type" value="Genomic_DNA"/>
</dbReference>
<comment type="subunit">
    <text evidence="22">Interacts with CDC5L. Part of the spliceosome.</text>
</comment>
<keyword evidence="10" id="KW-0547">Nucleotide-binding</keyword>
<keyword evidence="30" id="KW-1185">Reference proteome</keyword>
<dbReference type="InterPro" id="IPR050628">
    <property type="entry name" value="SNF2_RAD54_helicase_TF"/>
</dbReference>
<keyword evidence="16" id="KW-0805">Transcription regulation</keyword>
<dbReference type="InterPro" id="IPR027417">
    <property type="entry name" value="P-loop_NTPase"/>
</dbReference>
<dbReference type="Pfam" id="PF00271">
    <property type="entry name" value="Helicase_C"/>
    <property type="match status" value="1"/>
</dbReference>
<dbReference type="InterPro" id="IPR001650">
    <property type="entry name" value="Helicase_C-like"/>
</dbReference>
<organism evidence="29 30">
    <name type="scientific">Chiloscyllium punctatum</name>
    <name type="common">Brownbanded bambooshark</name>
    <name type="synonym">Hemiscyllium punctatum</name>
    <dbReference type="NCBI Taxonomy" id="137246"/>
    <lineage>
        <taxon>Eukaryota</taxon>
        <taxon>Metazoa</taxon>
        <taxon>Chordata</taxon>
        <taxon>Craniata</taxon>
        <taxon>Vertebrata</taxon>
        <taxon>Chondrichthyes</taxon>
        <taxon>Elasmobranchii</taxon>
        <taxon>Galeomorphii</taxon>
        <taxon>Galeoidea</taxon>
        <taxon>Orectolobiformes</taxon>
        <taxon>Hemiscylliidae</taxon>
        <taxon>Chiloscyllium</taxon>
    </lineage>
</organism>
<dbReference type="Gene3D" id="3.40.50.10810">
    <property type="entry name" value="Tandem AAA-ATPase domain"/>
    <property type="match status" value="1"/>
</dbReference>
<gene>
    <name evidence="29" type="ORF">chiPu_0005743</name>
</gene>
<dbReference type="SMART" id="SM00490">
    <property type="entry name" value="HELICc"/>
    <property type="match status" value="1"/>
</dbReference>
<protein>
    <recommendedName>
        <fullName evidence="23">Transcription termination factor 2</fullName>
    </recommendedName>
    <alternativeName>
        <fullName evidence="25">RNA polymerase II termination factor</fullName>
    </alternativeName>
    <alternativeName>
        <fullName evidence="24">Transcription release factor 2</fullName>
    </alternativeName>
</protein>
<dbReference type="Gene3D" id="3.40.50.300">
    <property type="entry name" value="P-loop containing nucleotide triphosphate hydrolases"/>
    <property type="match status" value="1"/>
</dbReference>
<evidence type="ECO:0000256" key="7">
    <source>
        <dbReference type="ARBA" id="ARBA00022664"/>
    </source>
</evidence>
<feature type="domain" description="Helicase ATP-binding" evidence="27">
    <location>
        <begin position="595"/>
        <end position="801"/>
    </location>
</feature>
<keyword evidence="15" id="KW-0067">ATP-binding</keyword>
<evidence type="ECO:0000256" key="18">
    <source>
        <dbReference type="ARBA" id="ARBA00023163"/>
    </source>
</evidence>
<comment type="similarity">
    <text evidence="3">Belongs to the SNF2/RAD54 helicase family.</text>
</comment>
<dbReference type="PROSITE" id="PS51194">
    <property type="entry name" value="HELICASE_CTER"/>
    <property type="match status" value="1"/>
</dbReference>
<evidence type="ECO:0000256" key="23">
    <source>
        <dbReference type="ARBA" id="ARBA00070113"/>
    </source>
</evidence>
<dbReference type="GO" id="GO:0008270">
    <property type="term" value="F:zinc ion binding"/>
    <property type="evidence" value="ECO:0007669"/>
    <property type="project" value="UniProtKB-KW"/>
</dbReference>
<evidence type="ECO:0000259" key="28">
    <source>
        <dbReference type="PROSITE" id="PS51194"/>
    </source>
</evidence>
<evidence type="ECO:0000256" key="11">
    <source>
        <dbReference type="ARBA" id="ARBA00022771"/>
    </source>
</evidence>
<dbReference type="CDD" id="cd18072">
    <property type="entry name" value="DEXHc_TTF2"/>
    <property type="match status" value="1"/>
</dbReference>
<dbReference type="InterPro" id="IPR002464">
    <property type="entry name" value="DNA/RNA_helicase_DEAH_CS"/>
</dbReference>
<evidence type="ECO:0000256" key="21">
    <source>
        <dbReference type="ARBA" id="ARBA00055750"/>
    </source>
</evidence>
<dbReference type="InterPro" id="IPR038718">
    <property type="entry name" value="SNF2-like_sf"/>
</dbReference>
<keyword evidence="9" id="KW-0747">Spliceosome</keyword>
<keyword evidence="6" id="KW-0597">Phosphoprotein</keyword>
<keyword evidence="5" id="KW-0963">Cytoplasm</keyword>
<evidence type="ECO:0000256" key="24">
    <source>
        <dbReference type="ARBA" id="ARBA00079067"/>
    </source>
</evidence>
<evidence type="ECO:0000256" key="13">
    <source>
        <dbReference type="ARBA" id="ARBA00022806"/>
    </source>
</evidence>
<keyword evidence="13" id="KW-0347">Helicase</keyword>
<keyword evidence="12" id="KW-0378">Hydrolase</keyword>
<comment type="caution">
    <text evidence="29">The sequence shown here is derived from an EMBL/GenBank/DDBJ whole genome shotgun (WGS) entry which is preliminary data.</text>
</comment>
<dbReference type="SUPFAM" id="SSF52540">
    <property type="entry name" value="P-loop containing nucleoside triphosphate hydrolases"/>
    <property type="match status" value="2"/>
</dbReference>
<dbReference type="GO" id="GO:0003677">
    <property type="term" value="F:DNA binding"/>
    <property type="evidence" value="ECO:0007669"/>
    <property type="project" value="UniProtKB-KW"/>
</dbReference>
<feature type="region of interest" description="Disordered" evidence="26">
    <location>
        <begin position="163"/>
        <end position="225"/>
    </location>
</feature>
<keyword evidence="11" id="KW-0863">Zinc-finger</keyword>
<keyword evidence="19" id="KW-0508">mRNA splicing</keyword>
<dbReference type="Proteomes" id="UP000287033">
    <property type="component" value="Unassembled WGS sequence"/>
</dbReference>
<dbReference type="PANTHER" id="PTHR45626">
    <property type="entry name" value="TRANSCRIPTION TERMINATION FACTOR 2-RELATED"/>
    <property type="match status" value="1"/>
</dbReference>
<evidence type="ECO:0000256" key="22">
    <source>
        <dbReference type="ARBA" id="ARBA00063699"/>
    </source>
</evidence>
<name>A0A401SA93_CHIPU</name>
<dbReference type="InterPro" id="IPR014001">
    <property type="entry name" value="Helicase_ATP-bd"/>
</dbReference>
<feature type="region of interest" description="Disordered" evidence="26">
    <location>
        <begin position="70"/>
        <end position="149"/>
    </location>
</feature>
<dbReference type="FunFam" id="3.40.50.300:FF:001502">
    <property type="entry name" value="Transcription termination factor 2"/>
    <property type="match status" value="1"/>
</dbReference>
<accession>A0A401SA93</accession>
<evidence type="ECO:0000313" key="29">
    <source>
        <dbReference type="EMBL" id="GCC27319.1"/>
    </source>
</evidence>
<evidence type="ECO:0000256" key="3">
    <source>
        <dbReference type="ARBA" id="ARBA00007025"/>
    </source>
</evidence>
<keyword evidence="17" id="KW-0238">DNA-binding</keyword>
<dbReference type="InterPro" id="IPR000330">
    <property type="entry name" value="SNF2_N"/>
</dbReference>
<evidence type="ECO:0000256" key="2">
    <source>
        <dbReference type="ARBA" id="ARBA00004496"/>
    </source>
</evidence>
<feature type="compositionally biased region" description="Basic and acidic residues" evidence="26">
    <location>
        <begin position="185"/>
        <end position="203"/>
    </location>
</feature>
<dbReference type="InterPro" id="IPR049730">
    <property type="entry name" value="SNF2/RAD54-like_C"/>
</dbReference>
<evidence type="ECO:0000256" key="10">
    <source>
        <dbReference type="ARBA" id="ARBA00022741"/>
    </source>
</evidence>
<dbReference type="GO" id="GO:0006353">
    <property type="term" value="P:DNA-templated transcription termination"/>
    <property type="evidence" value="ECO:0007669"/>
    <property type="project" value="UniProtKB-KW"/>
</dbReference>
<dbReference type="FunFam" id="3.40.50.10810:FF:000043">
    <property type="entry name" value="Transcription termination factor 2"/>
    <property type="match status" value="1"/>
</dbReference>
<evidence type="ECO:0000256" key="26">
    <source>
        <dbReference type="SAM" id="MobiDB-lite"/>
    </source>
</evidence>
<comment type="subcellular location">
    <subcellularLocation>
        <location evidence="2">Cytoplasm</location>
    </subcellularLocation>
    <subcellularLocation>
        <location evidence="1">Nucleus</location>
    </subcellularLocation>
</comment>
<evidence type="ECO:0000256" key="12">
    <source>
        <dbReference type="ARBA" id="ARBA00022801"/>
    </source>
</evidence>
<dbReference type="GO" id="GO:0005524">
    <property type="term" value="F:ATP binding"/>
    <property type="evidence" value="ECO:0007669"/>
    <property type="project" value="UniProtKB-KW"/>
</dbReference>
<feature type="compositionally biased region" description="Basic and acidic residues" evidence="26">
    <location>
        <begin position="211"/>
        <end position="225"/>
    </location>
</feature>
<dbReference type="GO" id="GO:0016787">
    <property type="term" value="F:hydrolase activity"/>
    <property type="evidence" value="ECO:0007669"/>
    <property type="project" value="UniProtKB-KW"/>
</dbReference>
<keyword evidence="8" id="KW-0479">Metal-binding</keyword>